<dbReference type="SUPFAM" id="SSF51735">
    <property type="entry name" value="NAD(P)-binding Rossmann-fold domains"/>
    <property type="match status" value="1"/>
</dbReference>
<dbReference type="STRING" id="1391654.AKJ09_02093"/>
<dbReference type="KEGG" id="llu:AKJ09_02093"/>
<dbReference type="InterPro" id="IPR036291">
    <property type="entry name" value="NAD(P)-bd_dom_sf"/>
</dbReference>
<protein>
    <submittedName>
        <fullName evidence="3">Oxidoreductase, short-chain dehydrogenase/reductase family</fullName>
    </submittedName>
</protein>
<comment type="similarity">
    <text evidence="1">Belongs to the short-chain dehydrogenases/reductases (SDR) family.</text>
</comment>
<evidence type="ECO:0000313" key="4">
    <source>
        <dbReference type="Proteomes" id="UP000064967"/>
    </source>
</evidence>
<accession>A0A0K1PQN5</accession>
<dbReference type="PANTHER" id="PTHR44196">
    <property type="entry name" value="DEHYDROGENASE/REDUCTASE SDR FAMILY MEMBER 7B"/>
    <property type="match status" value="1"/>
</dbReference>
<sequence>MGRAIARRLAERGDSVFLMGLDTEDLARSAADLRERNPNHTDVGYAVCDLEHPESFAPALDAADAALGDFDTVIVTAAMYATQDALEADVELTRRLVTVNYANTVVFCEHARKRLLPRQGRLAVFSSVAGDRGRKPVAIYGSSKGGLSVYLEALDHKFHAQGLSVTCVKPGFVKTGMTAGLKPPPFAGEPEQVATDVIRAIDNRKPMVYTPGIWALVMMVIRSLPRFVMRKIGF</sequence>
<dbReference type="Proteomes" id="UP000064967">
    <property type="component" value="Chromosome"/>
</dbReference>
<keyword evidence="4" id="KW-1185">Reference proteome</keyword>
<proteinExistence type="inferred from homology"/>
<keyword evidence="2" id="KW-0560">Oxidoreductase</keyword>
<dbReference type="InterPro" id="IPR002347">
    <property type="entry name" value="SDR_fam"/>
</dbReference>
<name>A0A0K1PQN5_9BACT</name>
<gene>
    <name evidence="3" type="ORF">AKJ09_02093</name>
</gene>
<dbReference type="Gene3D" id="3.40.50.720">
    <property type="entry name" value="NAD(P)-binding Rossmann-like Domain"/>
    <property type="match status" value="1"/>
</dbReference>
<dbReference type="PRINTS" id="PR00081">
    <property type="entry name" value="GDHRDH"/>
</dbReference>
<organism evidence="3 4">
    <name type="scientific">Labilithrix luteola</name>
    <dbReference type="NCBI Taxonomy" id="1391654"/>
    <lineage>
        <taxon>Bacteria</taxon>
        <taxon>Pseudomonadati</taxon>
        <taxon>Myxococcota</taxon>
        <taxon>Polyangia</taxon>
        <taxon>Polyangiales</taxon>
        <taxon>Labilitrichaceae</taxon>
        <taxon>Labilithrix</taxon>
    </lineage>
</organism>
<dbReference type="AlphaFoldDB" id="A0A0K1PQN5"/>
<dbReference type="GO" id="GO:0016491">
    <property type="term" value="F:oxidoreductase activity"/>
    <property type="evidence" value="ECO:0007669"/>
    <property type="project" value="UniProtKB-KW"/>
</dbReference>
<reference evidence="3 4" key="1">
    <citation type="submission" date="2015-08" db="EMBL/GenBank/DDBJ databases">
        <authorList>
            <person name="Babu N.S."/>
            <person name="Beckwith C.J."/>
            <person name="Beseler K.G."/>
            <person name="Brison A."/>
            <person name="Carone J.V."/>
            <person name="Caskin T.P."/>
            <person name="Diamond M."/>
            <person name="Durham M.E."/>
            <person name="Foxe J.M."/>
            <person name="Go M."/>
            <person name="Henderson B.A."/>
            <person name="Jones I.B."/>
            <person name="McGettigan J.A."/>
            <person name="Micheletti S.J."/>
            <person name="Nasrallah M.E."/>
            <person name="Ortiz D."/>
            <person name="Piller C.R."/>
            <person name="Privatt S.R."/>
            <person name="Schneider S.L."/>
            <person name="Sharp S."/>
            <person name="Smith T.C."/>
            <person name="Stanton J.D."/>
            <person name="Ullery H.E."/>
            <person name="Wilson R.J."/>
            <person name="Serrano M.G."/>
            <person name="Buck G."/>
            <person name="Lee V."/>
            <person name="Wang Y."/>
            <person name="Carvalho R."/>
            <person name="Voegtly L."/>
            <person name="Shi R."/>
            <person name="Duckworth R."/>
            <person name="Johnson A."/>
            <person name="Loviza R."/>
            <person name="Walstead R."/>
            <person name="Shah Z."/>
            <person name="Kiflezghi M."/>
            <person name="Wade K."/>
            <person name="Ball S.L."/>
            <person name="Bradley K.W."/>
            <person name="Asai D.J."/>
            <person name="Bowman C.A."/>
            <person name="Russell D.A."/>
            <person name="Pope W.H."/>
            <person name="Jacobs-Sera D."/>
            <person name="Hendrix R.W."/>
            <person name="Hatfull G.F."/>
        </authorList>
    </citation>
    <scope>NUCLEOTIDE SEQUENCE [LARGE SCALE GENOMIC DNA]</scope>
    <source>
        <strain evidence="3 4">DSM 27648</strain>
    </source>
</reference>
<dbReference type="Pfam" id="PF00106">
    <property type="entry name" value="adh_short"/>
    <property type="match status" value="1"/>
</dbReference>
<dbReference type="EMBL" id="CP012333">
    <property type="protein sequence ID" value="AKU95429.1"/>
    <property type="molecule type" value="Genomic_DNA"/>
</dbReference>
<evidence type="ECO:0000313" key="3">
    <source>
        <dbReference type="EMBL" id="AKU95429.1"/>
    </source>
</evidence>
<evidence type="ECO:0000256" key="2">
    <source>
        <dbReference type="ARBA" id="ARBA00023002"/>
    </source>
</evidence>
<evidence type="ECO:0000256" key="1">
    <source>
        <dbReference type="ARBA" id="ARBA00006484"/>
    </source>
</evidence>
<dbReference type="PANTHER" id="PTHR44196:SF1">
    <property type="entry name" value="DEHYDROGENASE_REDUCTASE SDR FAMILY MEMBER 7B"/>
    <property type="match status" value="1"/>
</dbReference>
<dbReference type="PATRIC" id="fig|1391654.3.peg.2108"/>
<dbReference type="GO" id="GO:0016020">
    <property type="term" value="C:membrane"/>
    <property type="evidence" value="ECO:0007669"/>
    <property type="project" value="TreeGrafter"/>
</dbReference>